<reference evidence="1" key="1">
    <citation type="submission" date="2014-09" db="EMBL/GenBank/DDBJ databases">
        <authorList>
            <person name="Magalhaes I.L.F."/>
            <person name="Oliveira U."/>
            <person name="Santos F.R."/>
            <person name="Vidigal T.H.D.A."/>
            <person name="Brescovit A.D."/>
            <person name="Santos A.J."/>
        </authorList>
    </citation>
    <scope>NUCLEOTIDE SEQUENCE</scope>
    <source>
        <tissue evidence="1">Shoot tissue taken approximately 20 cm above the soil surface</tissue>
    </source>
</reference>
<sequence length="27" mass="3050">MLNSCPVVQISSVCFHHFHHLRGSIVT</sequence>
<name>A0A0A8Z0B1_ARUDO</name>
<protein>
    <submittedName>
        <fullName evidence="1">Uncharacterized protein</fullName>
    </submittedName>
</protein>
<accession>A0A0A8Z0B1</accession>
<dbReference type="AlphaFoldDB" id="A0A0A8Z0B1"/>
<evidence type="ECO:0000313" key="1">
    <source>
        <dbReference type="EMBL" id="JAD32251.1"/>
    </source>
</evidence>
<dbReference type="EMBL" id="GBRH01265644">
    <property type="protein sequence ID" value="JAD32251.1"/>
    <property type="molecule type" value="Transcribed_RNA"/>
</dbReference>
<organism evidence="1">
    <name type="scientific">Arundo donax</name>
    <name type="common">Giant reed</name>
    <name type="synonym">Donax arundinaceus</name>
    <dbReference type="NCBI Taxonomy" id="35708"/>
    <lineage>
        <taxon>Eukaryota</taxon>
        <taxon>Viridiplantae</taxon>
        <taxon>Streptophyta</taxon>
        <taxon>Embryophyta</taxon>
        <taxon>Tracheophyta</taxon>
        <taxon>Spermatophyta</taxon>
        <taxon>Magnoliopsida</taxon>
        <taxon>Liliopsida</taxon>
        <taxon>Poales</taxon>
        <taxon>Poaceae</taxon>
        <taxon>PACMAD clade</taxon>
        <taxon>Arundinoideae</taxon>
        <taxon>Arundineae</taxon>
        <taxon>Arundo</taxon>
    </lineage>
</organism>
<proteinExistence type="predicted"/>
<reference evidence="1" key="2">
    <citation type="journal article" date="2015" name="Data Brief">
        <title>Shoot transcriptome of the giant reed, Arundo donax.</title>
        <authorList>
            <person name="Barrero R.A."/>
            <person name="Guerrero F.D."/>
            <person name="Moolhuijzen P."/>
            <person name="Goolsby J.A."/>
            <person name="Tidwell J."/>
            <person name="Bellgard S.E."/>
            <person name="Bellgard M.I."/>
        </authorList>
    </citation>
    <scope>NUCLEOTIDE SEQUENCE</scope>
    <source>
        <tissue evidence="1">Shoot tissue taken approximately 20 cm above the soil surface</tissue>
    </source>
</reference>